<evidence type="ECO:0000313" key="1">
    <source>
        <dbReference type="EMBL" id="QQP54561.1"/>
    </source>
</evidence>
<evidence type="ECO:0000313" key="2">
    <source>
        <dbReference type="Proteomes" id="UP000595437"/>
    </source>
</evidence>
<organism evidence="1 2">
    <name type="scientific">Caligus rogercresseyi</name>
    <name type="common">Sea louse</name>
    <dbReference type="NCBI Taxonomy" id="217165"/>
    <lineage>
        <taxon>Eukaryota</taxon>
        <taxon>Metazoa</taxon>
        <taxon>Ecdysozoa</taxon>
        <taxon>Arthropoda</taxon>
        <taxon>Crustacea</taxon>
        <taxon>Multicrustacea</taxon>
        <taxon>Hexanauplia</taxon>
        <taxon>Copepoda</taxon>
        <taxon>Siphonostomatoida</taxon>
        <taxon>Caligidae</taxon>
        <taxon>Caligus</taxon>
    </lineage>
</organism>
<dbReference type="Proteomes" id="UP000595437">
    <property type="component" value="Chromosome 5"/>
</dbReference>
<sequence length="168" mass="17958">AGKMAKVVKAMRATEALGVDGIPVSVLKKGIEVLAGPISHLVNRSLASGTGKGKSAADPASYRPVCILPALSKILETVVKTDFEIHLAKTEALPTPSSDSGGGAQPHCWLKAKQEGRCRVDQLQLLPKLKKLGIEGMQLEWFKSYLSGGSQACGVEWRRVRLLKISMV</sequence>
<name>A0A7T8QTJ2_CALRO</name>
<dbReference type="OrthoDB" id="6380262at2759"/>
<accession>A0A7T8QTJ2</accession>
<keyword evidence="2" id="KW-1185">Reference proteome</keyword>
<reference evidence="2" key="1">
    <citation type="submission" date="2021-01" db="EMBL/GenBank/DDBJ databases">
        <title>Caligus Genome Assembly.</title>
        <authorList>
            <person name="Gallardo-Escarate C."/>
        </authorList>
    </citation>
    <scope>NUCLEOTIDE SEQUENCE [LARGE SCALE GENOMIC DNA]</scope>
</reference>
<dbReference type="AlphaFoldDB" id="A0A7T8QTJ2"/>
<gene>
    <name evidence="1" type="ORF">FKW44_007425</name>
</gene>
<protein>
    <submittedName>
        <fullName evidence="1">Uncharacterized protein</fullName>
    </submittedName>
</protein>
<feature type="non-terminal residue" evidence="1">
    <location>
        <position position="1"/>
    </location>
</feature>
<proteinExistence type="predicted"/>
<dbReference type="EMBL" id="CP045894">
    <property type="protein sequence ID" value="QQP54561.1"/>
    <property type="molecule type" value="Genomic_DNA"/>
</dbReference>